<dbReference type="Proteomes" id="UP000061362">
    <property type="component" value="Chromosome"/>
</dbReference>
<dbReference type="Proteomes" id="UP000062398">
    <property type="component" value="Chromosome"/>
</dbReference>
<dbReference type="SUPFAM" id="SSF53720">
    <property type="entry name" value="ALDH-like"/>
    <property type="match status" value="1"/>
</dbReference>
<dbReference type="OMA" id="IGELFCK"/>
<feature type="domain" description="Aldehyde dehydrogenase" evidence="4">
    <location>
        <begin position="13"/>
        <end position="473"/>
    </location>
</feature>
<keyword evidence="3" id="KW-0560">Oxidoreductase</keyword>
<evidence type="ECO:0000313" key="6">
    <source>
        <dbReference type="EMBL" id="AKV74155.1"/>
    </source>
</evidence>
<evidence type="ECO:0000313" key="10">
    <source>
        <dbReference type="EMBL" id="AKV83135.1"/>
    </source>
</evidence>
<dbReference type="Gene3D" id="3.40.309.10">
    <property type="entry name" value="Aldehyde Dehydrogenase, Chain A, domain 2"/>
    <property type="match status" value="1"/>
</dbReference>
<dbReference type="GeneID" id="91755593"/>
<evidence type="ECO:0000313" key="8">
    <source>
        <dbReference type="EMBL" id="AKV78646.1"/>
    </source>
</evidence>
<proteinExistence type="inferred from homology"/>
<dbReference type="EMBL" id="CP012175">
    <property type="protein sequence ID" value="AKV80891.1"/>
    <property type="molecule type" value="Genomic_DNA"/>
</dbReference>
<protein>
    <submittedName>
        <fullName evidence="5">Aldehyde dehydrogenase</fullName>
    </submittedName>
</protein>
<dbReference type="EMBL" id="CP012173">
    <property type="protein sequence ID" value="AKV76395.1"/>
    <property type="molecule type" value="Genomic_DNA"/>
</dbReference>
<dbReference type="Proteomes" id="UP000056255">
    <property type="component" value="Chromosome"/>
</dbReference>
<evidence type="ECO:0000313" key="16">
    <source>
        <dbReference type="Proteomes" id="UP000068832"/>
    </source>
</evidence>
<name>A0A088E5J1_9CREN</name>
<dbReference type="EMBL" id="CP008822">
    <property type="protein sequence ID" value="AIM27268.1"/>
    <property type="molecule type" value="Genomic_DNA"/>
</dbReference>
<dbReference type="EMBL" id="CP012172">
    <property type="protein sequence ID" value="AKV74155.1"/>
    <property type="molecule type" value="Genomic_DNA"/>
</dbReference>
<dbReference type="PATRIC" id="fig|43687.5.peg.1166"/>
<dbReference type="EMBL" id="CP012174">
    <property type="protein sequence ID" value="AKV78646.1"/>
    <property type="molecule type" value="Genomic_DNA"/>
</dbReference>
<dbReference type="PROSITE" id="PS00070">
    <property type="entry name" value="ALDEHYDE_DEHYDR_CYS"/>
    <property type="match status" value="1"/>
</dbReference>
<evidence type="ECO:0000313" key="11">
    <source>
        <dbReference type="Proteomes" id="UP000029084"/>
    </source>
</evidence>
<evidence type="ECO:0000256" key="2">
    <source>
        <dbReference type="ARBA" id="ARBA00011881"/>
    </source>
</evidence>
<dbReference type="Gene3D" id="3.40.605.10">
    <property type="entry name" value="Aldehyde Dehydrogenase, Chain A, domain 1"/>
    <property type="match status" value="1"/>
</dbReference>
<dbReference type="PANTHER" id="PTHR42991">
    <property type="entry name" value="ALDEHYDE DEHYDROGENASE"/>
    <property type="match status" value="1"/>
</dbReference>
<dbReference type="PANTHER" id="PTHR42991:SF1">
    <property type="entry name" value="ALDEHYDE DEHYDROGENASE"/>
    <property type="match status" value="1"/>
</dbReference>
<dbReference type="GO" id="GO:0008911">
    <property type="term" value="F:lactaldehyde dehydrogenase (NAD+) activity"/>
    <property type="evidence" value="ECO:0007669"/>
    <property type="project" value="TreeGrafter"/>
</dbReference>
<organism evidence="5 11">
    <name type="scientific">Metallosphaera sedula</name>
    <dbReference type="NCBI Taxonomy" id="43687"/>
    <lineage>
        <taxon>Archaea</taxon>
        <taxon>Thermoproteota</taxon>
        <taxon>Thermoprotei</taxon>
        <taxon>Sulfolobales</taxon>
        <taxon>Sulfolobaceae</taxon>
        <taxon>Metallosphaera</taxon>
    </lineage>
</organism>
<evidence type="ECO:0000256" key="1">
    <source>
        <dbReference type="ARBA" id="ARBA00009986"/>
    </source>
</evidence>
<comment type="similarity">
    <text evidence="1">Belongs to the aldehyde dehydrogenase family.</text>
</comment>
<gene>
    <name evidence="5" type="ORF">HA72_1119</name>
    <name evidence="6" type="ORF">MsedA_1134</name>
    <name evidence="7" type="ORF">MsedB_1136</name>
    <name evidence="8" type="ORF">MsedC_1134</name>
    <name evidence="9" type="ORF">MsedD_1135</name>
    <name evidence="10" type="ORF">MsedE_1137</name>
</gene>
<reference evidence="10 12" key="3">
    <citation type="submission" date="2015-07" db="EMBL/GenBank/DDBJ databases">
        <title>Physiological, transcriptional responses and genome re-sequencing of acid resistant extremely thermoacidophilic Metallosphaera sedula SARC-M1.</title>
        <authorList>
            <person name="Ai C."/>
            <person name="McCarthy S."/>
            <person name="Eckrich V."/>
            <person name="Rudrappa D."/>
            <person name="Qiu G."/>
            <person name="Blum P."/>
        </authorList>
    </citation>
    <scope>NUCLEOTIDE SEQUENCE [LARGE SCALE GENOMIC DNA]</scope>
    <source>
        <strain evidence="10 12">SARC-M1</strain>
    </source>
</reference>
<dbReference type="FunFam" id="3.40.605.10:FF:000007">
    <property type="entry name" value="NAD/NADP-dependent betaine aldehyde dehydrogenase"/>
    <property type="match status" value="1"/>
</dbReference>
<reference evidence="13 14" key="2">
    <citation type="journal article" date="2015" name="Genome Announc.">
        <title>Complete Genome Sequences of Evolved Arsenate-Resistant Metallosphaera sedula Strains.</title>
        <authorList>
            <person name="Ai C."/>
            <person name="McCarthy S."/>
            <person name="Schackwitz W."/>
            <person name="Martin J."/>
            <person name="Lipzen A."/>
            <person name="Blum P."/>
        </authorList>
    </citation>
    <scope>NUCLEOTIDE SEQUENCE [LARGE SCALE GENOMIC DNA]</scope>
    <source>
        <strain evidence="8 14">ARS120-1</strain>
        <strain evidence="9 13">ARS120-2</strain>
        <strain evidence="6 16">ARS50-1</strain>
        <strain evidence="7 15">ARS50-2</strain>
    </source>
</reference>
<dbReference type="OrthoDB" id="6342at2157"/>
<evidence type="ECO:0000313" key="12">
    <source>
        <dbReference type="Proteomes" id="UP000056255"/>
    </source>
</evidence>
<dbReference type="Proteomes" id="UP000062475">
    <property type="component" value="Chromosome"/>
</dbReference>
<dbReference type="RefSeq" id="WP_012021069.1">
    <property type="nucleotide sequence ID" value="NZ_AP019770.1"/>
</dbReference>
<accession>A0A088E5J1</accession>
<dbReference type="InterPro" id="IPR016163">
    <property type="entry name" value="Ald_DH_C"/>
</dbReference>
<dbReference type="Pfam" id="PF00171">
    <property type="entry name" value="Aldedh"/>
    <property type="match status" value="1"/>
</dbReference>
<dbReference type="AlphaFoldDB" id="A0A088E5J1"/>
<dbReference type="InterPro" id="IPR051020">
    <property type="entry name" value="ALDH-related_metabolic_enz"/>
</dbReference>
<dbReference type="InterPro" id="IPR015590">
    <property type="entry name" value="Aldehyde_DH_dom"/>
</dbReference>
<evidence type="ECO:0000313" key="14">
    <source>
        <dbReference type="Proteomes" id="UP000062398"/>
    </source>
</evidence>
<dbReference type="CDD" id="cd07145">
    <property type="entry name" value="ALDH_LactADH_F420-Bios"/>
    <property type="match status" value="1"/>
</dbReference>
<dbReference type="InterPro" id="IPR016160">
    <property type="entry name" value="Ald_DH_CS_CYS"/>
</dbReference>
<dbReference type="InterPro" id="IPR016161">
    <property type="entry name" value="Ald_DH/histidinol_DH"/>
</dbReference>
<evidence type="ECO:0000313" key="7">
    <source>
        <dbReference type="EMBL" id="AKV76395.1"/>
    </source>
</evidence>
<dbReference type="InterPro" id="IPR016162">
    <property type="entry name" value="Ald_DH_N"/>
</dbReference>
<dbReference type="Proteomes" id="UP000068832">
    <property type="component" value="Chromosome"/>
</dbReference>
<evidence type="ECO:0000259" key="4">
    <source>
        <dbReference type="Pfam" id="PF00171"/>
    </source>
</evidence>
<evidence type="ECO:0000256" key="3">
    <source>
        <dbReference type="ARBA" id="ARBA00023002"/>
    </source>
</evidence>
<evidence type="ECO:0000313" key="9">
    <source>
        <dbReference type="EMBL" id="AKV80891.1"/>
    </source>
</evidence>
<evidence type="ECO:0000313" key="13">
    <source>
        <dbReference type="Proteomes" id="UP000061362"/>
    </source>
</evidence>
<dbReference type="Proteomes" id="UP000029084">
    <property type="component" value="Chromosome"/>
</dbReference>
<sequence length="478" mass="52438">MEALIGGKRISSESKISVRNPATMETVDTVPLLSREQVKEAIESAWTALDALNSLLIAKRSRLLLQVSQLIRENLQELAITMTRETGRPIKSSKGEIERTAQIFELASSEVRRVFEGKYIPLQEYEFPAGNERRMALITREPIGVVGAITPFNFPAASFAHKVAPSLAVGNSVVFKPSSLTPLTQLKLGELVSRVFPPGAINVVTGDSSMIGDEFVTNPKVSVITFTGSASVGLGLASRAIREGKRVIMELGGSDAMIVLEDADLKRAVKSALLGRYDFAGQFCNATKRVIVRKEIEDKFSALLREEVSKLRIGDPLDENTDLSPLISGEARERMKLFLDDAVSKGGEIIYKGEVQERGNYFPPVILRLRPFSDLKVLKEEVFGPILPIVSVDSDDEAVDVANSTEYGLDASIFTKDFGRALRIASRLKVGTVVINDTTRLRWDNLPFGGTKKSGIGRESVLDTMLEMTETKLIVYSD</sequence>
<reference evidence="5 11" key="1">
    <citation type="journal article" date="2014" name="J. Bacteriol.">
        <title>Role of an Archaeal PitA Transporter in the Copper and Arsenic Resistance of Metallosphaera sedula, an Extreme Thermoacidophile.</title>
        <authorList>
            <person name="McCarthy S."/>
            <person name="Ai C."/>
            <person name="Wheaton G."/>
            <person name="Tevatia R."/>
            <person name="Eckrich V."/>
            <person name="Kelly R."/>
            <person name="Blum P."/>
        </authorList>
    </citation>
    <scope>NUCLEOTIDE SEQUENCE [LARGE SCALE GENOMIC DNA]</scope>
    <source>
        <strain evidence="5 11">CuR1</strain>
    </source>
</reference>
<evidence type="ECO:0000313" key="5">
    <source>
        <dbReference type="EMBL" id="AIM27268.1"/>
    </source>
</evidence>
<dbReference type="EMBL" id="CP012176">
    <property type="protein sequence ID" value="AKV83135.1"/>
    <property type="molecule type" value="Genomic_DNA"/>
</dbReference>
<evidence type="ECO:0000313" key="15">
    <source>
        <dbReference type="Proteomes" id="UP000062475"/>
    </source>
</evidence>
<comment type="subunit">
    <text evidence="2">Homotetramer.</text>
</comment>